<reference evidence="1" key="1">
    <citation type="journal article" date="2021" name="J Fungi (Basel)">
        <title>Genomic and Metabolomic Analyses of the Marine Fungus Emericellopsis cladophorae: Insights into Saltwater Adaptability Mechanisms and Its Biosynthetic Potential.</title>
        <authorList>
            <person name="Goncalves M.F.M."/>
            <person name="Hilario S."/>
            <person name="Van de Peer Y."/>
            <person name="Esteves A.C."/>
            <person name="Alves A."/>
        </authorList>
    </citation>
    <scope>NUCLEOTIDE SEQUENCE</scope>
    <source>
        <strain evidence="1">MUM 19.33</strain>
    </source>
</reference>
<protein>
    <submittedName>
        <fullName evidence="1">Uncharacterized protein</fullName>
    </submittedName>
</protein>
<gene>
    <name evidence="1" type="ORF">J7T54_007558</name>
</gene>
<comment type="caution">
    <text evidence="1">The sequence shown here is derived from an EMBL/GenBank/DDBJ whole genome shotgun (WGS) entry which is preliminary data.</text>
</comment>
<reference evidence="1" key="2">
    <citation type="submission" date="2022-07" db="EMBL/GenBank/DDBJ databases">
        <authorList>
            <person name="Goncalves M.F.M."/>
            <person name="Hilario S."/>
            <person name="Van De Peer Y."/>
            <person name="Esteves A.C."/>
            <person name="Alves A."/>
        </authorList>
    </citation>
    <scope>NUCLEOTIDE SEQUENCE</scope>
    <source>
        <strain evidence="1">MUM 19.33</strain>
    </source>
</reference>
<evidence type="ECO:0000313" key="1">
    <source>
        <dbReference type="EMBL" id="KAI6779103.1"/>
    </source>
</evidence>
<proteinExistence type="predicted"/>
<dbReference type="GeneID" id="75834032"/>
<dbReference type="EMBL" id="JAGIXG020000052">
    <property type="protein sequence ID" value="KAI6779103.1"/>
    <property type="molecule type" value="Genomic_DNA"/>
</dbReference>
<dbReference type="AlphaFoldDB" id="A0A9P9XWZ2"/>
<dbReference type="OrthoDB" id="3257981at2759"/>
<organism evidence="1 2">
    <name type="scientific">Emericellopsis cladophorae</name>
    <dbReference type="NCBI Taxonomy" id="2686198"/>
    <lineage>
        <taxon>Eukaryota</taxon>
        <taxon>Fungi</taxon>
        <taxon>Dikarya</taxon>
        <taxon>Ascomycota</taxon>
        <taxon>Pezizomycotina</taxon>
        <taxon>Sordariomycetes</taxon>
        <taxon>Hypocreomycetidae</taxon>
        <taxon>Hypocreales</taxon>
        <taxon>Bionectriaceae</taxon>
        <taxon>Emericellopsis</taxon>
    </lineage>
</organism>
<accession>A0A9P9XWZ2</accession>
<sequence length="303" mass="33016">MDAPSATVKDAITDSFYLDLNATGTLDSFADDFAPDPPEHDNAWRLVWLDVFTIGASTVLGPLFKNNIAEWPWFREEGSTTAAKLKNTTILIVQQGITLAKDLLSKNPAEWDSESQDDFKTYSTAVLSRWSNLVVDNLSVLFDGSDESIERLGDMIADGTFIAGGGSLGGGGLSKDENTQTLKSSIARTFYGIAIPEIWRILDEVRDKTGVCHDGKQYFLGVPKGNYKLSDGTYGFSVPPGVDALGEDNLKEGDISDLAVMDNIRASGLIRLPVCSPQRAWRSWDEGDASDSAIYPCNILKED</sequence>
<name>A0A9P9XWZ2_9HYPO</name>
<dbReference type="Proteomes" id="UP001055219">
    <property type="component" value="Unassembled WGS sequence"/>
</dbReference>
<keyword evidence="2" id="KW-1185">Reference proteome</keyword>
<dbReference type="RefSeq" id="XP_051359959.1">
    <property type="nucleotide sequence ID" value="XM_051508966.1"/>
</dbReference>
<evidence type="ECO:0000313" key="2">
    <source>
        <dbReference type="Proteomes" id="UP001055219"/>
    </source>
</evidence>